<sequence>MERRICRAPKEGGRQSPVKVPVAGCMTEKRSGRRDNCQANPKSRPMCTCSPSNHAGSFQCSHHKLAVSGEKMRRCRRRADREILRRALAPPVRRSNQPRWLNFQPTPSRLCNMSMA</sequence>
<comment type="caution">
    <text evidence="1">The sequence shown here is derived from an EMBL/GenBank/DDBJ whole genome shotgun (WGS) entry which is preliminary data.</text>
</comment>
<protein>
    <submittedName>
        <fullName evidence="1">Uncharacterized protein</fullName>
    </submittedName>
</protein>
<evidence type="ECO:0000313" key="1">
    <source>
        <dbReference type="EMBL" id="DAD22987.1"/>
    </source>
</evidence>
<name>A0A822XRP0_NELNU</name>
<evidence type="ECO:0000313" key="2">
    <source>
        <dbReference type="Proteomes" id="UP000607653"/>
    </source>
</evidence>
<keyword evidence="2" id="KW-1185">Reference proteome</keyword>
<dbReference type="EMBL" id="DUZY01000001">
    <property type="protein sequence ID" value="DAD22987.1"/>
    <property type="molecule type" value="Genomic_DNA"/>
</dbReference>
<dbReference type="AlphaFoldDB" id="A0A822XRP0"/>
<organism evidence="1 2">
    <name type="scientific">Nelumbo nucifera</name>
    <name type="common">Sacred lotus</name>
    <dbReference type="NCBI Taxonomy" id="4432"/>
    <lineage>
        <taxon>Eukaryota</taxon>
        <taxon>Viridiplantae</taxon>
        <taxon>Streptophyta</taxon>
        <taxon>Embryophyta</taxon>
        <taxon>Tracheophyta</taxon>
        <taxon>Spermatophyta</taxon>
        <taxon>Magnoliopsida</taxon>
        <taxon>Proteales</taxon>
        <taxon>Nelumbonaceae</taxon>
        <taxon>Nelumbo</taxon>
    </lineage>
</organism>
<reference evidence="1 2" key="1">
    <citation type="journal article" date="2020" name="Mol. Biol. Evol.">
        <title>Distinct Expression and Methylation Patterns for Genes with Different Fates following a Single Whole-Genome Duplication in Flowering Plants.</title>
        <authorList>
            <person name="Shi T."/>
            <person name="Rahmani R.S."/>
            <person name="Gugger P.F."/>
            <person name="Wang M."/>
            <person name="Li H."/>
            <person name="Zhang Y."/>
            <person name="Li Z."/>
            <person name="Wang Q."/>
            <person name="Van de Peer Y."/>
            <person name="Marchal K."/>
            <person name="Chen J."/>
        </authorList>
    </citation>
    <scope>NUCLEOTIDE SEQUENCE [LARGE SCALE GENOMIC DNA]</scope>
    <source>
        <tissue evidence="1">Leaf</tissue>
    </source>
</reference>
<proteinExistence type="predicted"/>
<gene>
    <name evidence="1" type="ORF">HUJ06_024450</name>
</gene>
<dbReference type="Proteomes" id="UP000607653">
    <property type="component" value="Unassembled WGS sequence"/>
</dbReference>
<accession>A0A822XRP0</accession>